<keyword evidence="2" id="KW-1185">Reference proteome</keyword>
<dbReference type="Gene3D" id="2.40.70.10">
    <property type="entry name" value="Acid Proteases"/>
    <property type="match status" value="1"/>
</dbReference>
<protein>
    <submittedName>
        <fullName evidence="1">Uncharacterized protein</fullName>
    </submittedName>
</protein>
<dbReference type="OrthoDB" id="5985335at2759"/>
<comment type="caution">
    <text evidence="1">The sequence shown here is derived from an EMBL/GenBank/DDBJ whole genome shotgun (WGS) entry which is preliminary data.</text>
</comment>
<proteinExistence type="predicted"/>
<name>A0A8K0DDF1_IGNLU</name>
<dbReference type="EMBL" id="VTPC01001566">
    <property type="protein sequence ID" value="KAF2901517.1"/>
    <property type="molecule type" value="Genomic_DNA"/>
</dbReference>
<dbReference type="Proteomes" id="UP000801492">
    <property type="component" value="Unassembled WGS sequence"/>
</dbReference>
<dbReference type="InterPro" id="IPR021109">
    <property type="entry name" value="Peptidase_aspartic_dom_sf"/>
</dbReference>
<evidence type="ECO:0000313" key="2">
    <source>
        <dbReference type="Proteomes" id="UP000801492"/>
    </source>
</evidence>
<sequence length="207" mass="23381">MVIKLGKYSGPEKTVTRGNLRTEDAQVAKTRKGINPADTASRRQKSAKKYDNKVKPILVKVRINKKKLEVDVDSRAAISVIPRAVFDKNFSGVVLRPSNIILKEFTGTRSEPLGYFVGDVEYNGKCRNLEIYIVSSSSTALLDRAGLTAFGLGFVNLVDNKEVENIMQVRTEYLDKFVEEHAEVFKDELRTYKHAIVKLNLNYPKQQ</sequence>
<reference evidence="1" key="1">
    <citation type="submission" date="2019-08" db="EMBL/GenBank/DDBJ databases">
        <title>The genome of the North American firefly Photinus pyralis.</title>
        <authorList>
            <consortium name="Photinus pyralis genome working group"/>
            <person name="Fallon T.R."/>
            <person name="Sander Lower S.E."/>
            <person name="Weng J.-K."/>
        </authorList>
    </citation>
    <scope>NUCLEOTIDE SEQUENCE</scope>
    <source>
        <strain evidence="1">TRF0915ILg1</strain>
        <tissue evidence="1">Whole body</tissue>
    </source>
</reference>
<dbReference type="SUPFAM" id="SSF50630">
    <property type="entry name" value="Acid proteases"/>
    <property type="match status" value="1"/>
</dbReference>
<organism evidence="1 2">
    <name type="scientific">Ignelater luminosus</name>
    <name type="common">Cucubano</name>
    <name type="synonym">Pyrophorus luminosus</name>
    <dbReference type="NCBI Taxonomy" id="2038154"/>
    <lineage>
        <taxon>Eukaryota</taxon>
        <taxon>Metazoa</taxon>
        <taxon>Ecdysozoa</taxon>
        <taxon>Arthropoda</taxon>
        <taxon>Hexapoda</taxon>
        <taxon>Insecta</taxon>
        <taxon>Pterygota</taxon>
        <taxon>Neoptera</taxon>
        <taxon>Endopterygota</taxon>
        <taxon>Coleoptera</taxon>
        <taxon>Polyphaga</taxon>
        <taxon>Elateriformia</taxon>
        <taxon>Elateroidea</taxon>
        <taxon>Elateridae</taxon>
        <taxon>Agrypninae</taxon>
        <taxon>Pyrophorini</taxon>
        <taxon>Ignelater</taxon>
    </lineage>
</organism>
<dbReference type="AlphaFoldDB" id="A0A8K0DDF1"/>
<evidence type="ECO:0000313" key="1">
    <source>
        <dbReference type="EMBL" id="KAF2901517.1"/>
    </source>
</evidence>
<gene>
    <name evidence="1" type="ORF">ILUMI_04669</name>
</gene>
<accession>A0A8K0DDF1</accession>